<feature type="region of interest" description="Disordered" evidence="1">
    <location>
        <begin position="62"/>
        <end position="87"/>
    </location>
</feature>
<dbReference type="AlphaFoldDB" id="A0A024G9Q0"/>
<dbReference type="EMBL" id="CAIX01000043">
    <property type="protein sequence ID" value="CCI43052.1"/>
    <property type="molecule type" value="Genomic_DNA"/>
</dbReference>
<evidence type="ECO:0000256" key="1">
    <source>
        <dbReference type="SAM" id="MobiDB-lite"/>
    </source>
</evidence>
<proteinExistence type="predicted"/>
<reference evidence="2 3" key="1">
    <citation type="submission" date="2012-05" db="EMBL/GenBank/DDBJ databases">
        <title>Recombination and specialization in a pathogen metapopulation.</title>
        <authorList>
            <person name="Gardiner A."/>
            <person name="Kemen E."/>
            <person name="Schultz-Larsen T."/>
            <person name="MacLean D."/>
            <person name="Van Oosterhout C."/>
            <person name="Jones J.D.G."/>
        </authorList>
    </citation>
    <scope>NUCLEOTIDE SEQUENCE [LARGE SCALE GENOMIC DNA]</scope>
    <source>
        <strain evidence="2 3">Ac Nc2</strain>
    </source>
</reference>
<protein>
    <submittedName>
        <fullName evidence="2">Uncharacterized protein</fullName>
    </submittedName>
</protein>
<evidence type="ECO:0000313" key="3">
    <source>
        <dbReference type="Proteomes" id="UP000053237"/>
    </source>
</evidence>
<accession>A0A024G9Q0</accession>
<name>A0A024G9Q0_9STRA</name>
<organism evidence="2 3">
    <name type="scientific">Albugo candida</name>
    <dbReference type="NCBI Taxonomy" id="65357"/>
    <lineage>
        <taxon>Eukaryota</taxon>
        <taxon>Sar</taxon>
        <taxon>Stramenopiles</taxon>
        <taxon>Oomycota</taxon>
        <taxon>Peronosporomycetes</taxon>
        <taxon>Albuginales</taxon>
        <taxon>Albuginaceae</taxon>
        <taxon>Albugo</taxon>
    </lineage>
</organism>
<comment type="caution">
    <text evidence="2">The sequence shown here is derived from an EMBL/GenBank/DDBJ whole genome shotgun (WGS) entry which is preliminary data.</text>
</comment>
<dbReference type="InParanoid" id="A0A024G9Q0"/>
<keyword evidence="3" id="KW-1185">Reference proteome</keyword>
<evidence type="ECO:0000313" key="2">
    <source>
        <dbReference type="EMBL" id="CCI43052.1"/>
    </source>
</evidence>
<sequence>MLLERLTRNSNGLKKASKQIIKSSSSEAICWDLKHNRKSSDFDNHQLKMTISDSISLTLEQTDTSVGSDDEEELEQDNQKPHSEPNETFVYEYPLGRWRREHSGSARPCLKVASNWASSTSPISIRRGVRYPHETYRKDVRYTHEDSQIAIKAHNADTTSPWSLKARIVSPRSNLIAWARGQPAEVRWQVLDHSIRTVQIDVCNLGWTVPTTITFNAPNTGSFVWRKVAWGMPSSRQYYINIYSIEYGRYKDSQDINIEGYRHLVLIGQSEEFTVMNAG</sequence>
<dbReference type="Proteomes" id="UP000053237">
    <property type="component" value="Unassembled WGS sequence"/>
</dbReference>
<gene>
    <name evidence="2" type="ORF">BN9_038360</name>
</gene>
<dbReference type="OrthoDB" id="73372at2759"/>